<organism evidence="1 2">
    <name type="scientific">Anaerostipes hadrus</name>
    <dbReference type="NCBI Taxonomy" id="649756"/>
    <lineage>
        <taxon>Bacteria</taxon>
        <taxon>Bacillati</taxon>
        <taxon>Bacillota</taxon>
        <taxon>Clostridia</taxon>
        <taxon>Lachnospirales</taxon>
        <taxon>Lachnospiraceae</taxon>
        <taxon>Anaerostipes</taxon>
    </lineage>
</organism>
<accession>A0A173TLI6</accession>
<evidence type="ECO:0000313" key="1">
    <source>
        <dbReference type="EMBL" id="CUN03601.1"/>
    </source>
</evidence>
<proteinExistence type="predicted"/>
<dbReference type="EMBL" id="CYXT01000017">
    <property type="protein sequence ID" value="CUN03601.1"/>
    <property type="molecule type" value="Genomic_DNA"/>
</dbReference>
<dbReference type="RefSeq" id="WP_044920688.1">
    <property type="nucleotide sequence ID" value="NZ_CYXT01000017.1"/>
</dbReference>
<gene>
    <name evidence="1" type="ORF">ERS852425_02196</name>
</gene>
<name>A0A173TLI6_ANAHA</name>
<reference evidence="1 2" key="1">
    <citation type="submission" date="2015-09" db="EMBL/GenBank/DDBJ databases">
        <authorList>
            <consortium name="Pathogen Informatics"/>
        </authorList>
    </citation>
    <scope>NUCLEOTIDE SEQUENCE [LARGE SCALE GENOMIC DNA]</scope>
    <source>
        <strain evidence="1 2">2789STDY5608868</strain>
    </source>
</reference>
<sequence>MGFTKPPEGTVITEDEAIAQGADDFDIALGFMEGYITPSRPHLTPLEKAHGKIVARRMDTYYDVTIYEDGYEDYYPIGD</sequence>
<dbReference type="Proteomes" id="UP000095598">
    <property type="component" value="Unassembled WGS sequence"/>
</dbReference>
<protein>
    <submittedName>
        <fullName evidence="1">Uncharacterized protein</fullName>
    </submittedName>
</protein>
<dbReference type="AlphaFoldDB" id="A0A173TLI6"/>
<evidence type="ECO:0000313" key="2">
    <source>
        <dbReference type="Proteomes" id="UP000095598"/>
    </source>
</evidence>